<accession>I4EGP5</accession>
<comment type="caution">
    <text evidence="3">The sequence shown here is derived from an EMBL/GenBank/DDBJ whole genome shotgun (WGS) entry which is preliminary data.</text>
</comment>
<dbReference type="Proteomes" id="UP000004221">
    <property type="component" value="Unassembled WGS sequence"/>
</dbReference>
<evidence type="ECO:0000256" key="1">
    <source>
        <dbReference type="SAM" id="MobiDB-lite"/>
    </source>
</evidence>
<keyword evidence="2" id="KW-0812">Transmembrane</keyword>
<dbReference type="AlphaFoldDB" id="I4EGP5"/>
<reference evidence="3 4" key="1">
    <citation type="journal article" date="2012" name="ISME J.">
        <title>Nitrification expanded: discovery, physiology and genomics of a nitrite-oxidizing bacterium from the phylum Chloroflexi.</title>
        <authorList>
            <person name="Sorokin D.Y."/>
            <person name="Lucker S."/>
            <person name="Vejmelkova D."/>
            <person name="Kostrikina N.A."/>
            <person name="Kleerebezem R."/>
            <person name="Rijpstra W.I."/>
            <person name="Damste J.S."/>
            <person name="Le Paslier D."/>
            <person name="Muyzer G."/>
            <person name="Wagner M."/>
            <person name="van Loosdrecht M.C."/>
            <person name="Daims H."/>
        </authorList>
    </citation>
    <scope>NUCLEOTIDE SEQUENCE [LARGE SCALE GENOMIC DNA]</scope>
    <source>
        <strain evidence="4">none</strain>
    </source>
</reference>
<sequence length="317" mass="34192">MRSKRGEQANPSGKQEPSRPESENRETTAADSAYSSRGGGLHPTRSRRWPWWFFVALAVPLLLIGNLGAWATWNIVETSNFVQTTRGALAREDVREALATEIVDNALPQNRIVRVVAGNSLISAVSGFLGSGSFQAVSGSVATQLHQALVRGEHLNITIESHELQTAVLPVVRNLAPEYASSLVAEGGTLRIELFSGADIPSFAPEITFLRWGGIAAMIIGGLLVTVPMFVRRDRWSVGLAGLALVTTSLFTFLLVPTASWMVAQQVADPQARIVIAGLVDEFSTSLVRQTLVILLGGIALCIYGFGPWTFGKKLSR</sequence>
<feature type="region of interest" description="Disordered" evidence="1">
    <location>
        <begin position="1"/>
        <end position="42"/>
    </location>
</feature>
<proteinExistence type="predicted"/>
<evidence type="ECO:0000256" key="2">
    <source>
        <dbReference type="SAM" id="Phobius"/>
    </source>
</evidence>
<keyword evidence="2" id="KW-1133">Transmembrane helix</keyword>
<dbReference type="EMBL" id="CAGS01000200">
    <property type="protein sequence ID" value="CCF83857.1"/>
    <property type="molecule type" value="Genomic_DNA"/>
</dbReference>
<gene>
    <name evidence="3" type="ORF">NITHO_2790021</name>
</gene>
<dbReference type="RefSeq" id="WP_008477531.1">
    <property type="nucleotide sequence ID" value="NZ_CAGS01000200.1"/>
</dbReference>
<protein>
    <submittedName>
        <fullName evidence="3">Uncharacterized protein</fullName>
    </submittedName>
</protein>
<evidence type="ECO:0000313" key="4">
    <source>
        <dbReference type="Proteomes" id="UP000004221"/>
    </source>
</evidence>
<keyword evidence="2" id="KW-0472">Membrane</keyword>
<keyword evidence="4" id="KW-1185">Reference proteome</keyword>
<feature type="transmembrane region" description="Helical" evidence="2">
    <location>
        <begin position="238"/>
        <end position="256"/>
    </location>
</feature>
<organism evidence="3 4">
    <name type="scientific">Nitrolancea hollandica Lb</name>
    <dbReference type="NCBI Taxonomy" id="1129897"/>
    <lineage>
        <taxon>Bacteria</taxon>
        <taxon>Pseudomonadati</taxon>
        <taxon>Thermomicrobiota</taxon>
        <taxon>Thermomicrobia</taxon>
        <taxon>Sphaerobacterales</taxon>
        <taxon>Sphaerobacterineae</taxon>
        <taxon>Sphaerobacteraceae</taxon>
        <taxon>Nitrolancea</taxon>
    </lineage>
</organism>
<feature type="transmembrane region" description="Helical" evidence="2">
    <location>
        <begin position="209"/>
        <end position="231"/>
    </location>
</feature>
<name>I4EGP5_9BACT</name>
<feature type="transmembrane region" description="Helical" evidence="2">
    <location>
        <begin position="292"/>
        <end position="311"/>
    </location>
</feature>
<evidence type="ECO:0000313" key="3">
    <source>
        <dbReference type="EMBL" id="CCF83857.1"/>
    </source>
</evidence>
<feature type="compositionally biased region" description="Basic and acidic residues" evidence="1">
    <location>
        <begin position="16"/>
        <end position="28"/>
    </location>
</feature>
<feature type="transmembrane region" description="Helical" evidence="2">
    <location>
        <begin position="51"/>
        <end position="73"/>
    </location>
</feature>